<evidence type="ECO:0000259" key="1">
    <source>
        <dbReference type="PROSITE" id="PS51459"/>
    </source>
</evidence>
<sequence length="310" mass="35814">MQKPLNDLIIYQVGNESIKLKFNPSDETIWATQAQIAKIFDVTPQSITIHLKKIYESRELDENLTCKESLQVQTEGQRWVERNVKTYNLDAILSIGYRVNSRQATDFRRFANSILKNYILQGVAINKQRLKQLNKYLEVISRSEIAEVAGVAEVIKDYVVALYLLKEYDENNLSIPRGNKVTWQLNYDEARMFLDELKANENFGENFAVERTQQFRSIVANLYQTFDGKELYDTVQEKAVNLLYQLVKDHPFIDGNKRSGAALFIYFLAKNGALREFNNNTLAATTLMVALSEPTEKKQIILLIRHFLKA</sequence>
<dbReference type="Proteomes" id="UP000289257">
    <property type="component" value="Unassembled WGS sequence"/>
</dbReference>
<dbReference type="Gene3D" id="1.20.120.1870">
    <property type="entry name" value="Fic/DOC protein, Fido domain"/>
    <property type="match status" value="1"/>
</dbReference>
<evidence type="ECO:0000313" key="2">
    <source>
        <dbReference type="EMBL" id="RWZ78666.1"/>
    </source>
</evidence>
<evidence type="ECO:0000313" key="3">
    <source>
        <dbReference type="Proteomes" id="UP000289257"/>
    </source>
</evidence>
<dbReference type="SUPFAM" id="SSF140931">
    <property type="entry name" value="Fic-like"/>
    <property type="match status" value="1"/>
</dbReference>
<accession>A0A4Q0AI15</accession>
<dbReference type="Pfam" id="PF02661">
    <property type="entry name" value="Fic"/>
    <property type="match status" value="1"/>
</dbReference>
<organism evidence="2 3">
    <name type="scientific">Candidatus Microsaccharimonas sossegonensis</name>
    <dbReference type="NCBI Taxonomy" id="2506948"/>
    <lineage>
        <taxon>Bacteria</taxon>
        <taxon>Candidatus Saccharimonadota</taxon>
        <taxon>Candidatus Saccharimonadia</taxon>
        <taxon>Candidatus Saccharimonadales</taxon>
        <taxon>Candidatus Saccharimonadaceae</taxon>
        <taxon>Candidatus Microsaccharimonas</taxon>
    </lineage>
</organism>
<gene>
    <name evidence="2" type="ORF">EOT05_02875</name>
</gene>
<dbReference type="GO" id="GO:0016301">
    <property type="term" value="F:kinase activity"/>
    <property type="evidence" value="ECO:0007669"/>
    <property type="project" value="InterPro"/>
</dbReference>
<dbReference type="NCBIfam" id="TIGR01550">
    <property type="entry name" value="DOC_P1"/>
    <property type="match status" value="1"/>
</dbReference>
<dbReference type="PROSITE" id="PS51459">
    <property type="entry name" value="FIDO"/>
    <property type="match status" value="1"/>
</dbReference>
<proteinExistence type="predicted"/>
<dbReference type="InterPro" id="IPR006440">
    <property type="entry name" value="Doc"/>
</dbReference>
<dbReference type="EMBL" id="SCKX01000001">
    <property type="protein sequence ID" value="RWZ78666.1"/>
    <property type="molecule type" value="Genomic_DNA"/>
</dbReference>
<feature type="domain" description="Fido" evidence="1">
    <location>
        <begin position="181"/>
        <end position="310"/>
    </location>
</feature>
<name>A0A4Q0AI15_9BACT</name>
<comment type="caution">
    <text evidence="2">The sequence shown here is derived from an EMBL/GenBank/DDBJ whole genome shotgun (WGS) entry which is preliminary data.</text>
</comment>
<dbReference type="PANTHER" id="PTHR35810">
    <property type="entry name" value="CYTOPLASMIC PROTEIN-RELATED"/>
    <property type="match status" value="1"/>
</dbReference>
<protein>
    <submittedName>
        <fullName evidence="2">Fic/DOC family protein</fullName>
    </submittedName>
</protein>
<dbReference type="InterPro" id="IPR053737">
    <property type="entry name" value="Type_II_TA_Toxin"/>
</dbReference>
<dbReference type="InterPro" id="IPR011204">
    <property type="entry name" value="Virulence_RhuM-like"/>
</dbReference>
<keyword evidence="3" id="KW-1185">Reference proteome</keyword>
<reference evidence="2" key="1">
    <citation type="submission" date="2019-01" db="EMBL/GenBank/DDBJ databases">
        <title>Genomic signatures and co-occurrence patterns of the ultra-small Saccharimodia (Patescibacteria phylum) suggest a symbiotic lifestyle.</title>
        <authorList>
            <person name="Lemos L."/>
            <person name="Medeiros J."/>
            <person name="Andreote F."/>
            <person name="Fernandes G."/>
            <person name="Varani A."/>
            <person name="Oliveira G."/>
            <person name="Pylro V."/>
        </authorList>
    </citation>
    <scope>NUCLEOTIDE SEQUENCE [LARGE SCALE GENOMIC DNA]</scope>
    <source>
        <strain evidence="2">AMD02</strain>
    </source>
</reference>
<dbReference type="AlphaFoldDB" id="A0A4Q0AI15"/>
<dbReference type="InterPro" id="IPR036597">
    <property type="entry name" value="Fido-like_dom_sf"/>
</dbReference>
<dbReference type="InterPro" id="IPR003812">
    <property type="entry name" value="Fido"/>
</dbReference>
<dbReference type="PANTHER" id="PTHR35810:SF1">
    <property type="entry name" value="CYTOPLASMIC PROTEIN"/>
    <property type="match status" value="1"/>
</dbReference>
<dbReference type="Pfam" id="PF13310">
    <property type="entry name" value="Virulence_RhuM"/>
    <property type="match status" value="1"/>
</dbReference>